<feature type="transmembrane region" description="Helical" evidence="7">
    <location>
        <begin position="150"/>
        <end position="175"/>
    </location>
</feature>
<keyword evidence="4 7" id="KW-0472">Membrane</keyword>
<reference evidence="10" key="1">
    <citation type="journal article" date="2010" name="Genome Res.">
        <title>Population genomic sequencing of Coccidioides fungi reveals recent hybridization and transposon control.</title>
        <authorList>
            <person name="Neafsey D.E."/>
            <person name="Barker B.M."/>
            <person name="Sharpton T.J."/>
            <person name="Stajich J.E."/>
            <person name="Park D.J."/>
            <person name="Whiston E."/>
            <person name="Hung C.-Y."/>
            <person name="McMahan C."/>
            <person name="White J."/>
            <person name="Sykes S."/>
            <person name="Heiman D."/>
            <person name="Young S."/>
            <person name="Zeng Q."/>
            <person name="Abouelleil A."/>
            <person name="Aftuck L."/>
            <person name="Bessette D."/>
            <person name="Brown A."/>
            <person name="FitzGerald M."/>
            <person name="Lui A."/>
            <person name="Macdonald J.P."/>
            <person name="Priest M."/>
            <person name="Orbach M.J."/>
            <person name="Galgiani J.N."/>
            <person name="Kirkland T.N."/>
            <person name="Cole G.T."/>
            <person name="Birren B.W."/>
            <person name="Henn M.R."/>
            <person name="Taylor J.W."/>
            <person name="Rounsley S.D."/>
        </authorList>
    </citation>
    <scope>NUCLEOTIDE SEQUENCE [LARGE SCALE GENOMIC DNA]</scope>
    <source>
        <strain evidence="10">RMSCC 2394</strain>
    </source>
</reference>
<feature type="region of interest" description="Disordered" evidence="6">
    <location>
        <begin position="309"/>
        <end position="364"/>
    </location>
</feature>
<feature type="transmembrane region" description="Helical" evidence="7">
    <location>
        <begin position="232"/>
        <end position="254"/>
    </location>
</feature>
<gene>
    <name evidence="9" type="ORF">CIRG_07873</name>
</gene>
<evidence type="ECO:0000256" key="7">
    <source>
        <dbReference type="SAM" id="Phobius"/>
    </source>
</evidence>
<dbReference type="AlphaFoldDB" id="A0A0J6YHN1"/>
<feature type="domain" description="Rhodopsin" evidence="8">
    <location>
        <begin position="47"/>
        <end position="296"/>
    </location>
</feature>
<evidence type="ECO:0000313" key="10">
    <source>
        <dbReference type="Proteomes" id="UP000054565"/>
    </source>
</evidence>
<feature type="transmembrane region" description="Helical" evidence="7">
    <location>
        <begin position="109"/>
        <end position="130"/>
    </location>
</feature>
<feature type="transmembrane region" description="Helical" evidence="7">
    <location>
        <begin position="30"/>
        <end position="51"/>
    </location>
</feature>
<evidence type="ECO:0000256" key="2">
    <source>
        <dbReference type="ARBA" id="ARBA00022692"/>
    </source>
</evidence>
<comment type="similarity">
    <text evidence="5">Belongs to the SAT4 family.</text>
</comment>
<name>A0A0J6YHN1_COCIT</name>
<dbReference type="Pfam" id="PF20684">
    <property type="entry name" value="Fung_rhodopsin"/>
    <property type="match status" value="1"/>
</dbReference>
<evidence type="ECO:0000256" key="1">
    <source>
        <dbReference type="ARBA" id="ARBA00004141"/>
    </source>
</evidence>
<sequence>MPGGFHPPKEVMLSWPPRNYVNPEQRGDGVVILTGVFGVLMLIVVGLRLWVRFRMQREPGVDDYIIAGAVLPAIGLAVCMGLINPLHEGYRHIWDTPIQNFVAIIKLNWVAQVFFLFSNILTKISVLVLYMRVIKGTANKIFLNVVRGAIGILVAYATSGIVLLCLQCKPITAYWDQFNLLNPPKEKYTCWDEGILPLYAVIFNVFTDLMVTCLPMFLFVQLKMPFREKMSLAAVFGMGFIVCISGMIRIYYYYTIFYRTYDITWVAYEVWIWTVVECNLGIICASIPPLRPLFKRFLRGTLYGSGYPQNSYSSRSKNTTNPGDHFEHDAQSYHLRNTPRHTKSTEWDKDSNSSSMPLERNPRDGIMRTDNFEITYNHGLRPHEAHAPV</sequence>
<dbReference type="InterPro" id="IPR049326">
    <property type="entry name" value="Rhodopsin_dom_fungi"/>
</dbReference>
<dbReference type="Proteomes" id="UP000054565">
    <property type="component" value="Unassembled WGS sequence"/>
</dbReference>
<dbReference type="EMBL" id="DS028097">
    <property type="protein sequence ID" value="KMP08191.1"/>
    <property type="molecule type" value="Genomic_DNA"/>
</dbReference>
<evidence type="ECO:0000259" key="8">
    <source>
        <dbReference type="Pfam" id="PF20684"/>
    </source>
</evidence>
<feature type="transmembrane region" description="Helical" evidence="7">
    <location>
        <begin position="63"/>
        <end position="83"/>
    </location>
</feature>
<organism evidence="9 10">
    <name type="scientific">Coccidioides immitis RMSCC 2394</name>
    <dbReference type="NCBI Taxonomy" id="404692"/>
    <lineage>
        <taxon>Eukaryota</taxon>
        <taxon>Fungi</taxon>
        <taxon>Dikarya</taxon>
        <taxon>Ascomycota</taxon>
        <taxon>Pezizomycotina</taxon>
        <taxon>Eurotiomycetes</taxon>
        <taxon>Eurotiomycetidae</taxon>
        <taxon>Onygenales</taxon>
        <taxon>Onygenaceae</taxon>
        <taxon>Coccidioides</taxon>
    </lineage>
</organism>
<keyword evidence="2 7" id="KW-0812">Transmembrane</keyword>
<evidence type="ECO:0000256" key="6">
    <source>
        <dbReference type="SAM" id="MobiDB-lite"/>
    </source>
</evidence>
<dbReference type="OrthoDB" id="5329176at2759"/>
<evidence type="ECO:0000256" key="5">
    <source>
        <dbReference type="ARBA" id="ARBA00038359"/>
    </source>
</evidence>
<proteinExistence type="inferred from homology"/>
<evidence type="ECO:0000256" key="3">
    <source>
        <dbReference type="ARBA" id="ARBA00022989"/>
    </source>
</evidence>
<feature type="compositionally biased region" description="Polar residues" evidence="6">
    <location>
        <begin position="309"/>
        <end position="322"/>
    </location>
</feature>
<dbReference type="PANTHER" id="PTHR33048:SF129">
    <property type="entry name" value="INTEGRAL MEMBRANE PROTEIN-RELATED"/>
    <property type="match status" value="1"/>
</dbReference>
<protein>
    <recommendedName>
        <fullName evidence="8">Rhodopsin domain-containing protein</fullName>
    </recommendedName>
</protein>
<accession>A0A0J6YHN1</accession>
<comment type="subcellular location">
    <subcellularLocation>
        <location evidence="1">Membrane</location>
        <topology evidence="1">Multi-pass membrane protein</topology>
    </subcellularLocation>
</comment>
<dbReference type="GO" id="GO:0016020">
    <property type="term" value="C:membrane"/>
    <property type="evidence" value="ECO:0007669"/>
    <property type="project" value="UniProtKB-SubCell"/>
</dbReference>
<dbReference type="STRING" id="404692.A0A0J6YHN1"/>
<keyword evidence="3 7" id="KW-1133">Transmembrane helix</keyword>
<evidence type="ECO:0000256" key="4">
    <source>
        <dbReference type="ARBA" id="ARBA00023136"/>
    </source>
</evidence>
<dbReference type="InterPro" id="IPR052337">
    <property type="entry name" value="SAT4-like"/>
</dbReference>
<dbReference type="PANTHER" id="PTHR33048">
    <property type="entry name" value="PTH11-LIKE INTEGRAL MEMBRANE PROTEIN (AFU_ORTHOLOGUE AFUA_5G11245)"/>
    <property type="match status" value="1"/>
</dbReference>
<feature type="transmembrane region" description="Helical" evidence="7">
    <location>
        <begin position="270"/>
        <end position="290"/>
    </location>
</feature>
<feature type="transmembrane region" description="Helical" evidence="7">
    <location>
        <begin position="195"/>
        <end position="220"/>
    </location>
</feature>
<evidence type="ECO:0000313" key="9">
    <source>
        <dbReference type="EMBL" id="KMP08191.1"/>
    </source>
</evidence>